<comment type="caution">
    <text evidence="7">The sequence shown here is derived from an EMBL/GenBank/DDBJ whole genome shotgun (WGS) entry which is preliminary data.</text>
</comment>
<proteinExistence type="inferred from homology"/>
<accession>A0AAD7ZQ98</accession>
<evidence type="ECO:0000256" key="3">
    <source>
        <dbReference type="ARBA" id="ARBA00022845"/>
    </source>
</evidence>
<dbReference type="PANTHER" id="PTHR11960:SF66">
    <property type="entry name" value="EUKARYOTIC TRANSLATION INITIATION FACTOR 4E TYPE 3"/>
    <property type="match status" value="1"/>
</dbReference>
<keyword evidence="4 6" id="KW-0694">RNA-binding</keyword>
<dbReference type="InterPro" id="IPR023398">
    <property type="entry name" value="TIF_eIF4e-like"/>
</dbReference>
<keyword evidence="5 6" id="KW-0648">Protein biosynthesis</keyword>
<evidence type="ECO:0000256" key="1">
    <source>
        <dbReference type="ARBA" id="ARBA00009860"/>
    </source>
</evidence>
<dbReference type="InterPro" id="IPR001040">
    <property type="entry name" value="TIF_eIF_4E"/>
</dbReference>
<dbReference type="GO" id="GO:0006417">
    <property type="term" value="P:regulation of translation"/>
    <property type="evidence" value="ECO:0007669"/>
    <property type="project" value="UniProtKB-KW"/>
</dbReference>
<name>A0AAD7ZQ98_DIPPU</name>
<dbReference type="Proteomes" id="UP001233999">
    <property type="component" value="Unassembled WGS sequence"/>
</dbReference>
<evidence type="ECO:0000256" key="5">
    <source>
        <dbReference type="ARBA" id="ARBA00022917"/>
    </source>
</evidence>
<dbReference type="Gene3D" id="3.30.760.10">
    <property type="entry name" value="RNA Cap, Translation Initiation Factor Eif4e"/>
    <property type="match status" value="1"/>
</dbReference>
<dbReference type="GO" id="GO:0000340">
    <property type="term" value="F:RNA 7-methylguanosine cap binding"/>
    <property type="evidence" value="ECO:0007669"/>
    <property type="project" value="TreeGrafter"/>
</dbReference>
<keyword evidence="3" id="KW-0810">Translation regulation</keyword>
<evidence type="ECO:0000256" key="6">
    <source>
        <dbReference type="RuleBase" id="RU004374"/>
    </source>
</evidence>
<evidence type="ECO:0000313" key="7">
    <source>
        <dbReference type="EMBL" id="KAJ9584587.1"/>
    </source>
</evidence>
<dbReference type="Pfam" id="PF01652">
    <property type="entry name" value="IF4E"/>
    <property type="match status" value="1"/>
</dbReference>
<dbReference type="GO" id="GO:0003743">
    <property type="term" value="F:translation initiation factor activity"/>
    <property type="evidence" value="ECO:0007669"/>
    <property type="project" value="UniProtKB-KW"/>
</dbReference>
<evidence type="ECO:0000256" key="2">
    <source>
        <dbReference type="ARBA" id="ARBA00022540"/>
    </source>
</evidence>
<protein>
    <recommendedName>
        <fullName evidence="9">Eukaryotic translation initiation factor 4E type 3</fullName>
    </recommendedName>
</protein>
<evidence type="ECO:0008006" key="9">
    <source>
        <dbReference type="Google" id="ProtNLM"/>
    </source>
</evidence>
<dbReference type="GO" id="GO:0016281">
    <property type="term" value="C:eukaryotic translation initiation factor 4F complex"/>
    <property type="evidence" value="ECO:0007669"/>
    <property type="project" value="TreeGrafter"/>
</dbReference>
<reference evidence="7" key="2">
    <citation type="submission" date="2023-05" db="EMBL/GenBank/DDBJ databases">
        <authorList>
            <person name="Fouks B."/>
        </authorList>
    </citation>
    <scope>NUCLEOTIDE SEQUENCE</scope>
    <source>
        <strain evidence="7">Stay&amp;Tobe</strain>
        <tissue evidence="7">Testes</tissue>
    </source>
</reference>
<gene>
    <name evidence="7" type="ORF">L9F63_021057</name>
</gene>
<dbReference type="EMBL" id="JASPKZ010007388">
    <property type="protein sequence ID" value="KAJ9584587.1"/>
    <property type="molecule type" value="Genomic_DNA"/>
</dbReference>
<reference evidence="7" key="1">
    <citation type="journal article" date="2023" name="IScience">
        <title>Live-bearing cockroach genome reveals convergent evolutionary mechanisms linked to viviparity in insects and beyond.</title>
        <authorList>
            <person name="Fouks B."/>
            <person name="Harrison M.C."/>
            <person name="Mikhailova A.A."/>
            <person name="Marchal E."/>
            <person name="English S."/>
            <person name="Carruthers M."/>
            <person name="Jennings E.C."/>
            <person name="Chiamaka E.L."/>
            <person name="Frigard R.A."/>
            <person name="Pippel M."/>
            <person name="Attardo G.M."/>
            <person name="Benoit J.B."/>
            <person name="Bornberg-Bauer E."/>
            <person name="Tobe S.S."/>
        </authorList>
    </citation>
    <scope>NUCLEOTIDE SEQUENCE</scope>
    <source>
        <tissue evidence="7">Testes</tissue>
    </source>
</reference>
<dbReference type="SUPFAM" id="SSF55418">
    <property type="entry name" value="eIF4e-like"/>
    <property type="match status" value="1"/>
</dbReference>
<organism evidence="7 8">
    <name type="scientific">Diploptera punctata</name>
    <name type="common">Pacific beetle cockroach</name>
    <dbReference type="NCBI Taxonomy" id="6984"/>
    <lineage>
        <taxon>Eukaryota</taxon>
        <taxon>Metazoa</taxon>
        <taxon>Ecdysozoa</taxon>
        <taxon>Arthropoda</taxon>
        <taxon>Hexapoda</taxon>
        <taxon>Insecta</taxon>
        <taxon>Pterygota</taxon>
        <taxon>Neoptera</taxon>
        <taxon>Polyneoptera</taxon>
        <taxon>Dictyoptera</taxon>
        <taxon>Blattodea</taxon>
        <taxon>Blaberoidea</taxon>
        <taxon>Blaberidae</taxon>
        <taxon>Diplopterinae</taxon>
        <taxon>Diploptera</taxon>
    </lineage>
</organism>
<evidence type="ECO:0000313" key="8">
    <source>
        <dbReference type="Proteomes" id="UP001233999"/>
    </source>
</evidence>
<dbReference type="PANTHER" id="PTHR11960">
    <property type="entry name" value="EUKARYOTIC TRANSLATION INITIATION FACTOR 4E RELATED"/>
    <property type="match status" value="1"/>
</dbReference>
<sequence length="213" mass="24146">MASSGTESSEGSCDLSKSPVFSDLAINNISSQETKGVPLQTPWTFWLDKSIPGSTAAEYQASLKKIYTVSSVQSFWGVYNNIPSVEELNVRYSYHLMRDERKPLWEESYNQRGGTWRLKCFKKDTLHVWRELLLAAIGEQFSESIEEGDEVCGVSVSVRERDDLVQVWNVSAELAPKATILNRIHRLLPEVNFPAEFYKPHQTHHAYEGGKST</sequence>
<dbReference type="FunFam" id="3.30.760.10:FF:000007">
    <property type="entry name" value="Eukaryotic translation initiation factor 4E family member 3"/>
    <property type="match status" value="1"/>
</dbReference>
<evidence type="ECO:0000256" key="4">
    <source>
        <dbReference type="ARBA" id="ARBA00022884"/>
    </source>
</evidence>
<keyword evidence="2 6" id="KW-0396">Initiation factor</keyword>
<dbReference type="AlphaFoldDB" id="A0AAD7ZQ98"/>
<keyword evidence="8" id="KW-1185">Reference proteome</keyword>
<comment type="similarity">
    <text evidence="1 6">Belongs to the eukaryotic initiation factor 4E family.</text>
</comment>